<protein>
    <submittedName>
        <fullName evidence="1">Uncharacterized protein</fullName>
    </submittedName>
</protein>
<proteinExistence type="predicted"/>
<dbReference type="EMBL" id="JARJLG010000085">
    <property type="protein sequence ID" value="KAJ7749588.1"/>
    <property type="molecule type" value="Genomic_DNA"/>
</dbReference>
<sequence>MADSLQIDHLILGIIMADVQRIGGSQLTEALRRLVQKVEAQNCESVRQAEYKEGYRKGKEVGLKEACEQMAEAHPLFHSTASQTDIEPCAVLAPHPVSPTIPPLVPIPSPSTTSAPVVQQCGGASVPSSFLVPISTTIASHMRPLSTLFVLTNSSTHVRLLSALLRTFAALWKLTTSPTPLIKVAAPTLVLHAPFASANFYFPHSYSTNQLLTSFPSLETESLLSPPNVVREVVWVFQWFQVL</sequence>
<keyword evidence="2" id="KW-1185">Reference proteome</keyword>
<accession>A0AAD7N832</accession>
<reference evidence="1" key="1">
    <citation type="submission" date="2023-03" db="EMBL/GenBank/DDBJ databases">
        <title>Massive genome expansion in bonnet fungi (Mycena s.s.) driven by repeated elements and novel gene families across ecological guilds.</title>
        <authorList>
            <consortium name="Lawrence Berkeley National Laboratory"/>
            <person name="Harder C.B."/>
            <person name="Miyauchi S."/>
            <person name="Viragh M."/>
            <person name="Kuo A."/>
            <person name="Thoen E."/>
            <person name="Andreopoulos B."/>
            <person name="Lu D."/>
            <person name="Skrede I."/>
            <person name="Drula E."/>
            <person name="Henrissat B."/>
            <person name="Morin E."/>
            <person name="Kohler A."/>
            <person name="Barry K."/>
            <person name="LaButti K."/>
            <person name="Morin E."/>
            <person name="Salamov A."/>
            <person name="Lipzen A."/>
            <person name="Mereny Z."/>
            <person name="Hegedus B."/>
            <person name="Baldrian P."/>
            <person name="Stursova M."/>
            <person name="Weitz H."/>
            <person name="Taylor A."/>
            <person name="Grigoriev I.V."/>
            <person name="Nagy L.G."/>
            <person name="Martin F."/>
            <person name="Kauserud H."/>
        </authorList>
    </citation>
    <scope>NUCLEOTIDE SEQUENCE</scope>
    <source>
        <strain evidence="1">CBHHK188m</strain>
    </source>
</reference>
<dbReference type="Proteomes" id="UP001215280">
    <property type="component" value="Unassembled WGS sequence"/>
</dbReference>
<comment type="caution">
    <text evidence="1">The sequence shown here is derived from an EMBL/GenBank/DDBJ whole genome shotgun (WGS) entry which is preliminary data.</text>
</comment>
<dbReference type="AlphaFoldDB" id="A0AAD7N832"/>
<evidence type="ECO:0000313" key="1">
    <source>
        <dbReference type="EMBL" id="KAJ7749588.1"/>
    </source>
</evidence>
<evidence type="ECO:0000313" key="2">
    <source>
        <dbReference type="Proteomes" id="UP001215280"/>
    </source>
</evidence>
<organism evidence="1 2">
    <name type="scientific">Mycena maculata</name>
    <dbReference type="NCBI Taxonomy" id="230809"/>
    <lineage>
        <taxon>Eukaryota</taxon>
        <taxon>Fungi</taxon>
        <taxon>Dikarya</taxon>
        <taxon>Basidiomycota</taxon>
        <taxon>Agaricomycotina</taxon>
        <taxon>Agaricomycetes</taxon>
        <taxon>Agaricomycetidae</taxon>
        <taxon>Agaricales</taxon>
        <taxon>Marasmiineae</taxon>
        <taxon>Mycenaceae</taxon>
        <taxon>Mycena</taxon>
    </lineage>
</organism>
<gene>
    <name evidence="1" type="ORF">DFH07DRAFT_775422</name>
</gene>
<name>A0AAD7N832_9AGAR</name>